<keyword evidence="5 6" id="KW-0472">Membrane</keyword>
<dbReference type="HOGENOM" id="CLU_033863_5_1_0"/>
<feature type="domain" description="EamA" evidence="7">
    <location>
        <begin position="13"/>
        <end position="146"/>
    </location>
</feature>
<protein>
    <submittedName>
        <fullName evidence="8">10 TMS drug/metabolite exporter, DME family, DMT superfamily</fullName>
    </submittedName>
</protein>
<dbReference type="Gene3D" id="1.10.3730.20">
    <property type="match status" value="1"/>
</dbReference>
<dbReference type="eggNOG" id="COG0697">
    <property type="taxonomic scope" value="Bacteria"/>
</dbReference>
<evidence type="ECO:0000313" key="9">
    <source>
        <dbReference type="Proteomes" id="UP000002432"/>
    </source>
</evidence>
<sequence length="318" mass="34598">MTEVQSRHRLQVILAFGLVYVFWGSTYLAIGIADDEKIPAAAICAMRFLIAGTLMLGACALMRKKIRVSWEEFGRLAMVGFLLLVCGNTGLTWAEKYVATGFASLIVAITPIWIFCLESFVYKGDKTSGRGIIGLALGVVGTGVLFWPKLMNPEIRGGMQLLGAVSLLGSSFCWANGTVLSRRWKSKFTVDPITATAYEMIVAGTVNLCISLALRQHNIRWTHRGVGAILYLVVFGSWVGFTAYIWLLKHVPTPKVATYAYVNPIVAVFLGWAVLHETIDRYIVAGSVVIVAAVAMVTIAKVKSAPAVQMVEVETTGD</sequence>
<feature type="transmembrane region" description="Helical" evidence="6">
    <location>
        <begin position="282"/>
        <end position="300"/>
    </location>
</feature>
<feature type="transmembrane region" description="Helical" evidence="6">
    <location>
        <begin position="129"/>
        <end position="147"/>
    </location>
</feature>
<feature type="transmembrane region" description="Helical" evidence="6">
    <location>
        <begin position="259"/>
        <end position="276"/>
    </location>
</feature>
<accession>Q1IJF6</accession>
<comment type="similarity">
    <text evidence="2">Belongs to the EamA transporter family.</text>
</comment>
<proteinExistence type="inferred from homology"/>
<keyword evidence="4 6" id="KW-1133">Transmembrane helix</keyword>
<dbReference type="InterPro" id="IPR000620">
    <property type="entry name" value="EamA_dom"/>
</dbReference>
<evidence type="ECO:0000256" key="1">
    <source>
        <dbReference type="ARBA" id="ARBA00004141"/>
    </source>
</evidence>
<feature type="transmembrane region" description="Helical" evidence="6">
    <location>
        <begin position="73"/>
        <end position="91"/>
    </location>
</feature>
<dbReference type="InterPro" id="IPR037185">
    <property type="entry name" value="EmrE-like"/>
</dbReference>
<evidence type="ECO:0000256" key="4">
    <source>
        <dbReference type="ARBA" id="ARBA00022989"/>
    </source>
</evidence>
<dbReference type="EnsemblBacteria" id="ABF42994">
    <property type="protein sequence ID" value="ABF42994"/>
    <property type="gene ID" value="Acid345_3994"/>
</dbReference>
<comment type="subcellular location">
    <subcellularLocation>
        <location evidence="1">Membrane</location>
        <topology evidence="1">Multi-pass membrane protein</topology>
    </subcellularLocation>
</comment>
<feature type="transmembrane region" description="Helical" evidence="6">
    <location>
        <begin position="226"/>
        <end position="247"/>
    </location>
</feature>
<dbReference type="EMBL" id="CP000360">
    <property type="protein sequence ID" value="ABF42994.1"/>
    <property type="molecule type" value="Genomic_DNA"/>
</dbReference>
<organism evidence="8 9">
    <name type="scientific">Koribacter versatilis (strain Ellin345)</name>
    <dbReference type="NCBI Taxonomy" id="204669"/>
    <lineage>
        <taxon>Bacteria</taxon>
        <taxon>Pseudomonadati</taxon>
        <taxon>Acidobacteriota</taxon>
        <taxon>Terriglobia</taxon>
        <taxon>Terriglobales</taxon>
        <taxon>Candidatus Korobacteraceae</taxon>
        <taxon>Candidatus Korobacter</taxon>
    </lineage>
</organism>
<dbReference type="KEGG" id="aba:Acid345_3994"/>
<keyword evidence="9" id="KW-1185">Reference proteome</keyword>
<dbReference type="OrthoDB" id="3190463at2"/>
<evidence type="ECO:0000256" key="3">
    <source>
        <dbReference type="ARBA" id="ARBA00022692"/>
    </source>
</evidence>
<keyword evidence="3 6" id="KW-0812">Transmembrane</keyword>
<dbReference type="InterPro" id="IPR050638">
    <property type="entry name" value="AA-Vitamin_Transporters"/>
</dbReference>
<feature type="transmembrane region" description="Helical" evidence="6">
    <location>
        <begin position="159"/>
        <end position="181"/>
    </location>
</feature>
<evidence type="ECO:0000313" key="8">
    <source>
        <dbReference type="EMBL" id="ABF42994.1"/>
    </source>
</evidence>
<feature type="transmembrane region" description="Helical" evidence="6">
    <location>
        <begin position="97"/>
        <end position="117"/>
    </location>
</feature>
<feature type="domain" description="EamA" evidence="7">
    <location>
        <begin position="162"/>
        <end position="298"/>
    </location>
</feature>
<name>Q1IJF6_KORVE</name>
<dbReference type="PANTHER" id="PTHR32322:SF2">
    <property type="entry name" value="EAMA DOMAIN-CONTAINING PROTEIN"/>
    <property type="match status" value="1"/>
</dbReference>
<feature type="transmembrane region" description="Helical" evidence="6">
    <location>
        <begin position="12"/>
        <end position="32"/>
    </location>
</feature>
<dbReference type="SUPFAM" id="SSF103481">
    <property type="entry name" value="Multidrug resistance efflux transporter EmrE"/>
    <property type="match status" value="2"/>
</dbReference>
<evidence type="ECO:0000256" key="6">
    <source>
        <dbReference type="SAM" id="Phobius"/>
    </source>
</evidence>
<dbReference type="Proteomes" id="UP000002432">
    <property type="component" value="Chromosome"/>
</dbReference>
<evidence type="ECO:0000259" key="7">
    <source>
        <dbReference type="Pfam" id="PF00892"/>
    </source>
</evidence>
<dbReference type="RefSeq" id="WP_011524793.1">
    <property type="nucleotide sequence ID" value="NC_008009.1"/>
</dbReference>
<evidence type="ECO:0000256" key="5">
    <source>
        <dbReference type="ARBA" id="ARBA00023136"/>
    </source>
</evidence>
<dbReference type="Pfam" id="PF00892">
    <property type="entry name" value="EamA"/>
    <property type="match status" value="2"/>
</dbReference>
<feature type="transmembrane region" description="Helical" evidence="6">
    <location>
        <begin position="38"/>
        <end position="61"/>
    </location>
</feature>
<dbReference type="STRING" id="204669.Acid345_3994"/>
<reference evidence="8 9" key="1">
    <citation type="journal article" date="2009" name="Appl. Environ. Microbiol.">
        <title>Three genomes from the phylum Acidobacteria provide insight into the lifestyles of these microorganisms in soils.</title>
        <authorList>
            <person name="Ward N.L."/>
            <person name="Challacombe J.F."/>
            <person name="Janssen P.H."/>
            <person name="Henrissat B."/>
            <person name="Coutinho P.M."/>
            <person name="Wu M."/>
            <person name="Xie G."/>
            <person name="Haft D.H."/>
            <person name="Sait M."/>
            <person name="Badger J."/>
            <person name="Barabote R.D."/>
            <person name="Bradley B."/>
            <person name="Brettin T.S."/>
            <person name="Brinkac L.M."/>
            <person name="Bruce D."/>
            <person name="Creasy T."/>
            <person name="Daugherty S.C."/>
            <person name="Davidsen T.M."/>
            <person name="DeBoy R.T."/>
            <person name="Detter J.C."/>
            <person name="Dodson R.J."/>
            <person name="Durkin A.S."/>
            <person name="Ganapathy A."/>
            <person name="Gwinn-Giglio M."/>
            <person name="Han C.S."/>
            <person name="Khouri H."/>
            <person name="Kiss H."/>
            <person name="Kothari S.P."/>
            <person name="Madupu R."/>
            <person name="Nelson K.E."/>
            <person name="Nelson W.C."/>
            <person name="Paulsen I."/>
            <person name="Penn K."/>
            <person name="Ren Q."/>
            <person name="Rosovitz M.J."/>
            <person name="Selengut J.D."/>
            <person name="Shrivastava S."/>
            <person name="Sullivan S.A."/>
            <person name="Tapia R."/>
            <person name="Thompson L.S."/>
            <person name="Watkins K.L."/>
            <person name="Yang Q."/>
            <person name="Yu C."/>
            <person name="Zafar N."/>
            <person name="Zhou L."/>
            <person name="Kuske C.R."/>
        </authorList>
    </citation>
    <scope>NUCLEOTIDE SEQUENCE [LARGE SCALE GENOMIC DNA]</scope>
    <source>
        <strain evidence="8 9">Ellin345</strain>
    </source>
</reference>
<evidence type="ECO:0000256" key="2">
    <source>
        <dbReference type="ARBA" id="ARBA00007362"/>
    </source>
</evidence>
<dbReference type="AlphaFoldDB" id="Q1IJF6"/>
<dbReference type="PANTHER" id="PTHR32322">
    <property type="entry name" value="INNER MEMBRANE TRANSPORTER"/>
    <property type="match status" value="1"/>
</dbReference>
<dbReference type="GO" id="GO:0016020">
    <property type="term" value="C:membrane"/>
    <property type="evidence" value="ECO:0007669"/>
    <property type="project" value="UniProtKB-SubCell"/>
</dbReference>
<gene>
    <name evidence="8" type="ordered locus">Acid345_3994</name>
</gene>